<dbReference type="Proteomes" id="UP000317940">
    <property type="component" value="Unassembled WGS sequence"/>
</dbReference>
<dbReference type="SUPFAM" id="SSF53474">
    <property type="entry name" value="alpha/beta-Hydrolases"/>
    <property type="match status" value="1"/>
</dbReference>
<keyword evidence="3" id="KW-1185">Reference proteome</keyword>
<organism evidence="2 3">
    <name type="scientific">Kitasatospora viridis</name>
    <dbReference type="NCBI Taxonomy" id="281105"/>
    <lineage>
        <taxon>Bacteria</taxon>
        <taxon>Bacillati</taxon>
        <taxon>Actinomycetota</taxon>
        <taxon>Actinomycetes</taxon>
        <taxon>Kitasatosporales</taxon>
        <taxon>Streptomycetaceae</taxon>
        <taxon>Kitasatospora</taxon>
    </lineage>
</organism>
<dbReference type="Gene3D" id="3.40.50.1820">
    <property type="entry name" value="alpha/beta hydrolase"/>
    <property type="match status" value="1"/>
</dbReference>
<comment type="caution">
    <text evidence="2">The sequence shown here is derived from an EMBL/GenBank/DDBJ whole genome shotgun (WGS) entry which is preliminary data.</text>
</comment>
<evidence type="ECO:0000313" key="3">
    <source>
        <dbReference type="Proteomes" id="UP000317940"/>
    </source>
</evidence>
<dbReference type="RefSeq" id="WP_145910221.1">
    <property type="nucleotide sequence ID" value="NZ_BAAAMZ010000009.1"/>
</dbReference>
<reference evidence="2 3" key="1">
    <citation type="submission" date="2019-06" db="EMBL/GenBank/DDBJ databases">
        <title>Sequencing the genomes of 1000 actinobacteria strains.</title>
        <authorList>
            <person name="Klenk H.-P."/>
        </authorList>
    </citation>
    <scope>NUCLEOTIDE SEQUENCE [LARGE SCALE GENOMIC DNA]</scope>
    <source>
        <strain evidence="2 3">DSM 44826</strain>
    </source>
</reference>
<gene>
    <name evidence="2" type="ORF">FHX73_14451</name>
</gene>
<feature type="domain" description="AB hydrolase-1" evidence="1">
    <location>
        <begin position="19"/>
        <end position="267"/>
    </location>
</feature>
<dbReference type="PANTHER" id="PTHR43194">
    <property type="entry name" value="HYDROLASE ALPHA/BETA FOLD FAMILY"/>
    <property type="match status" value="1"/>
</dbReference>
<dbReference type="AlphaFoldDB" id="A0A561T781"/>
<dbReference type="InterPro" id="IPR000073">
    <property type="entry name" value="AB_hydrolase_1"/>
</dbReference>
<evidence type="ECO:0000313" key="2">
    <source>
        <dbReference type="EMBL" id="TWF82968.1"/>
    </source>
</evidence>
<dbReference type="GO" id="GO:0003824">
    <property type="term" value="F:catalytic activity"/>
    <property type="evidence" value="ECO:0007669"/>
    <property type="project" value="UniProtKB-ARBA"/>
</dbReference>
<dbReference type="EMBL" id="VIWT01000004">
    <property type="protein sequence ID" value="TWF82968.1"/>
    <property type="molecule type" value="Genomic_DNA"/>
</dbReference>
<dbReference type="InterPro" id="IPR050228">
    <property type="entry name" value="Carboxylesterase_BioH"/>
</dbReference>
<name>A0A561T781_9ACTN</name>
<dbReference type="Pfam" id="PF00561">
    <property type="entry name" value="Abhydrolase_1"/>
    <property type="match status" value="1"/>
</dbReference>
<accession>A0A561T781</accession>
<dbReference type="InterPro" id="IPR029058">
    <property type="entry name" value="AB_hydrolase_fold"/>
</dbReference>
<dbReference type="PANTHER" id="PTHR43194:SF2">
    <property type="entry name" value="PEROXISOMAL MEMBRANE PROTEIN LPX1"/>
    <property type="match status" value="1"/>
</dbReference>
<evidence type="ECO:0000259" key="1">
    <source>
        <dbReference type="Pfam" id="PF00561"/>
    </source>
</evidence>
<protein>
    <submittedName>
        <fullName evidence="2">Pimeloyl-ACP methyl ester carboxylesterase</fullName>
    </submittedName>
</protein>
<proteinExistence type="predicted"/>
<sequence length="291" mass="31355">MRMRIDGTDIEYDETGSGPAVVLVHAGCADRRMWQAQFTALGRTHRVIRYDWRGRGRSGDPVGPFAHHRDLIALLDALEVERAAVVGASDGGRIALDAVLSAPRRFGALALLASGLSGHLWPASLVERARERVHSLVPEERLRRYRQGGAQVDPADVDAWAEAEAELLVAGPQRTRRALDRAVWQLAVEMDRLTSRRLWEGPSVPEQPLSPPASGRLAEVAVPTLVVSGLADSPEILAVSRLLADGIPHARHLELPDTGHLPAMERPAEVTAALGELLGSLSAAAGRRTVG</sequence>
<dbReference type="OrthoDB" id="495620at2"/>